<evidence type="ECO:0000313" key="1">
    <source>
        <dbReference type="Ensembl" id="ENSNBRP00000012073.1"/>
    </source>
</evidence>
<keyword evidence="2" id="KW-1185">Reference proteome</keyword>
<dbReference type="Ensembl" id="ENSNBRT00000012414.1">
    <property type="protein sequence ID" value="ENSNBRP00000012073.1"/>
    <property type="gene ID" value="ENSNBRG00000009436.1"/>
</dbReference>
<evidence type="ECO:0000313" key="2">
    <source>
        <dbReference type="Proteomes" id="UP000261580"/>
    </source>
</evidence>
<proteinExistence type="predicted"/>
<dbReference type="Proteomes" id="UP000261580">
    <property type="component" value="Unassembled WGS sequence"/>
</dbReference>
<reference evidence="1" key="2">
    <citation type="submission" date="2025-09" db="UniProtKB">
        <authorList>
            <consortium name="Ensembl"/>
        </authorList>
    </citation>
    <scope>IDENTIFICATION</scope>
</reference>
<sequence>MPSPVCQHQKEIRIAHKKGKGQSGGRREERVITAAYTEHRDRHLICISQWLVSLPVAFPVLGWVSPLTQRPGSGWTVSGGGGLPSARWPVSAWPESHSAGADI</sequence>
<organism evidence="1 2">
    <name type="scientific">Neolamprologus brichardi</name>
    <name type="common">Fairy cichlid</name>
    <name type="synonym">Lamprologus brichardi</name>
    <dbReference type="NCBI Taxonomy" id="32507"/>
    <lineage>
        <taxon>Eukaryota</taxon>
        <taxon>Metazoa</taxon>
        <taxon>Chordata</taxon>
        <taxon>Craniata</taxon>
        <taxon>Vertebrata</taxon>
        <taxon>Euteleostomi</taxon>
        <taxon>Actinopterygii</taxon>
        <taxon>Neopterygii</taxon>
        <taxon>Teleostei</taxon>
        <taxon>Neoteleostei</taxon>
        <taxon>Acanthomorphata</taxon>
        <taxon>Ovalentaria</taxon>
        <taxon>Cichlomorphae</taxon>
        <taxon>Cichliformes</taxon>
        <taxon>Cichlidae</taxon>
        <taxon>African cichlids</taxon>
        <taxon>Pseudocrenilabrinae</taxon>
        <taxon>Lamprologini</taxon>
        <taxon>Neolamprologus</taxon>
    </lineage>
</organism>
<accession>A0A3Q4GXL6</accession>
<protein>
    <submittedName>
        <fullName evidence="1">Uncharacterized protein</fullName>
    </submittedName>
</protein>
<dbReference type="GeneTree" id="ENSGT00940000178296"/>
<dbReference type="OMA" id="RHLICIS"/>
<reference evidence="1" key="1">
    <citation type="submission" date="2025-08" db="UniProtKB">
        <authorList>
            <consortium name="Ensembl"/>
        </authorList>
    </citation>
    <scope>IDENTIFICATION</scope>
</reference>
<dbReference type="AlphaFoldDB" id="A0A3Q4GXL6"/>
<name>A0A3Q4GXL6_NEOBR</name>